<evidence type="ECO:0000313" key="3">
    <source>
        <dbReference type="Proteomes" id="UP001652621"/>
    </source>
</evidence>
<dbReference type="VEuPathDB" id="VectorBase:MDOMA2_020016"/>
<feature type="chain" id="PRO_5044560935" evidence="1">
    <location>
        <begin position="23"/>
        <end position="210"/>
    </location>
</feature>
<dbReference type="PANTHER" id="PTHR11362:SF82">
    <property type="entry name" value="PHOSPHATIDYLETHANOLAMINE-BINDING PROTEIN 4"/>
    <property type="match status" value="1"/>
</dbReference>
<feature type="signal peptide" evidence="1">
    <location>
        <begin position="1"/>
        <end position="22"/>
    </location>
</feature>
<keyword evidence="1" id="KW-0732">Signal</keyword>
<reference evidence="2" key="1">
    <citation type="submission" date="2020-05" db="UniProtKB">
        <authorList>
            <consortium name="EnsemblMetazoa"/>
        </authorList>
    </citation>
    <scope>IDENTIFICATION</scope>
    <source>
        <strain evidence="2">Aabys</strain>
    </source>
</reference>
<dbReference type="InterPro" id="IPR008914">
    <property type="entry name" value="PEBP"/>
</dbReference>
<dbReference type="InterPro" id="IPR035810">
    <property type="entry name" value="PEBP_euk"/>
</dbReference>
<dbReference type="OrthoDB" id="2506647at2759"/>
<dbReference type="KEGG" id="mde:101892031"/>
<dbReference type="VEuPathDB" id="VectorBase:MDOA008498"/>
<dbReference type="Proteomes" id="UP001652621">
    <property type="component" value="Unplaced"/>
</dbReference>
<reference evidence="4" key="2">
    <citation type="submission" date="2025-04" db="UniProtKB">
        <authorList>
            <consortium name="RefSeq"/>
        </authorList>
    </citation>
    <scope>IDENTIFICATION</scope>
    <source>
        <strain evidence="4">Aabys</strain>
    </source>
</reference>
<dbReference type="Gene3D" id="3.90.280.10">
    <property type="entry name" value="PEBP-like"/>
    <property type="match status" value="1"/>
</dbReference>
<dbReference type="eggNOG" id="KOG3346">
    <property type="taxonomic scope" value="Eukaryota"/>
</dbReference>
<dbReference type="GeneID" id="101892031"/>
<dbReference type="RefSeq" id="XP_005176904.1">
    <property type="nucleotide sequence ID" value="XM_005176847.3"/>
</dbReference>
<name>A0A1I8MU92_MUSDO</name>
<dbReference type="InterPro" id="IPR036610">
    <property type="entry name" value="PEBP-like_sf"/>
</dbReference>
<dbReference type="STRING" id="7370.A0A1I8MU92"/>
<dbReference type="AlphaFoldDB" id="A0A1I8MU92"/>
<proteinExistence type="predicted"/>
<dbReference type="Pfam" id="PF01161">
    <property type="entry name" value="PBP"/>
    <property type="match status" value="1"/>
</dbReference>
<evidence type="ECO:0000256" key="1">
    <source>
        <dbReference type="SAM" id="SignalP"/>
    </source>
</evidence>
<gene>
    <name evidence="2" type="primary">101892031</name>
    <name evidence="4" type="synonym">LOC101892031</name>
</gene>
<evidence type="ECO:0000313" key="4">
    <source>
        <dbReference type="RefSeq" id="XP_005176904.1"/>
    </source>
</evidence>
<dbReference type="EnsemblMetazoa" id="MDOA008498-RA">
    <property type="protein sequence ID" value="MDOA008498-PA"/>
    <property type="gene ID" value="MDOA008498"/>
</dbReference>
<dbReference type="SUPFAM" id="SSF49777">
    <property type="entry name" value="PEBP-like"/>
    <property type="match status" value="1"/>
</dbReference>
<sequence>MDIKRVLAIYLIIGITIVLVNAEDSEIETLMKDHEIIPDVLDEAPMEFLKVTFEGDISADRGVELTPTQVKDKPVVVWEADADSFYTLLMINPDIPSRADPYQRELNHWLVGNIPGNQMDNAEILRDYIGSGARKDTGLHRYLILLFKQPGKLEFDEQRHTDLEAIGRENFNTRKFVEKYNLGRPLAGNIFLAEYDDYVPLVYKKLGLTP</sequence>
<keyword evidence="3" id="KW-1185">Reference proteome</keyword>
<organism evidence="2">
    <name type="scientific">Musca domestica</name>
    <name type="common">House fly</name>
    <dbReference type="NCBI Taxonomy" id="7370"/>
    <lineage>
        <taxon>Eukaryota</taxon>
        <taxon>Metazoa</taxon>
        <taxon>Ecdysozoa</taxon>
        <taxon>Arthropoda</taxon>
        <taxon>Hexapoda</taxon>
        <taxon>Insecta</taxon>
        <taxon>Pterygota</taxon>
        <taxon>Neoptera</taxon>
        <taxon>Endopterygota</taxon>
        <taxon>Diptera</taxon>
        <taxon>Brachycera</taxon>
        <taxon>Muscomorpha</taxon>
        <taxon>Muscoidea</taxon>
        <taxon>Muscidae</taxon>
        <taxon>Musca</taxon>
    </lineage>
</organism>
<evidence type="ECO:0000313" key="2">
    <source>
        <dbReference type="EnsemblMetazoa" id="MDOA008498-PA"/>
    </source>
</evidence>
<accession>A0A1I8MU92</accession>
<protein>
    <submittedName>
        <fullName evidence="4">Protein D2-like</fullName>
    </submittedName>
</protein>
<dbReference type="PANTHER" id="PTHR11362">
    <property type="entry name" value="PHOSPHATIDYLETHANOLAMINE-BINDING PROTEIN"/>
    <property type="match status" value="1"/>
</dbReference>
<dbReference type="CDD" id="cd00866">
    <property type="entry name" value="PEBP_euk"/>
    <property type="match status" value="1"/>
</dbReference>